<feature type="signal peptide" evidence="2">
    <location>
        <begin position="1"/>
        <end position="24"/>
    </location>
</feature>
<evidence type="ECO:0000313" key="4">
    <source>
        <dbReference type="Proteomes" id="UP001159427"/>
    </source>
</evidence>
<dbReference type="Proteomes" id="UP001159427">
    <property type="component" value="Unassembled WGS sequence"/>
</dbReference>
<evidence type="ECO:0000256" key="2">
    <source>
        <dbReference type="SAM" id="SignalP"/>
    </source>
</evidence>
<accession>A0ABN8SEQ0</accession>
<feature type="compositionally biased region" description="Low complexity" evidence="1">
    <location>
        <begin position="245"/>
        <end position="271"/>
    </location>
</feature>
<dbReference type="EMBL" id="CALNXI010002548">
    <property type="protein sequence ID" value="CAH3188817.1"/>
    <property type="molecule type" value="Genomic_DNA"/>
</dbReference>
<evidence type="ECO:0000313" key="3">
    <source>
        <dbReference type="EMBL" id="CAH3188817.1"/>
    </source>
</evidence>
<gene>
    <name evidence="3" type="ORF">PEVE_00018827</name>
</gene>
<keyword evidence="4" id="KW-1185">Reference proteome</keyword>
<protein>
    <submittedName>
        <fullName evidence="3">Uncharacterized protein</fullName>
    </submittedName>
</protein>
<feature type="compositionally biased region" description="Low complexity" evidence="1">
    <location>
        <begin position="508"/>
        <end position="525"/>
    </location>
</feature>
<feature type="region of interest" description="Disordered" evidence="1">
    <location>
        <begin position="245"/>
        <end position="280"/>
    </location>
</feature>
<evidence type="ECO:0000256" key="1">
    <source>
        <dbReference type="SAM" id="MobiDB-lite"/>
    </source>
</evidence>
<keyword evidence="2" id="KW-0732">Signal</keyword>
<proteinExistence type="predicted"/>
<reference evidence="3 4" key="1">
    <citation type="submission" date="2022-05" db="EMBL/GenBank/DDBJ databases">
        <authorList>
            <consortium name="Genoscope - CEA"/>
            <person name="William W."/>
        </authorList>
    </citation>
    <scope>NUCLEOTIDE SEQUENCE [LARGE SCALE GENOMIC DNA]</scope>
</reference>
<feature type="region of interest" description="Disordered" evidence="1">
    <location>
        <begin position="508"/>
        <end position="533"/>
    </location>
</feature>
<organism evidence="3 4">
    <name type="scientific">Porites evermanni</name>
    <dbReference type="NCBI Taxonomy" id="104178"/>
    <lineage>
        <taxon>Eukaryota</taxon>
        <taxon>Metazoa</taxon>
        <taxon>Cnidaria</taxon>
        <taxon>Anthozoa</taxon>
        <taxon>Hexacorallia</taxon>
        <taxon>Scleractinia</taxon>
        <taxon>Fungiina</taxon>
        <taxon>Poritidae</taxon>
        <taxon>Porites</taxon>
    </lineage>
</organism>
<name>A0ABN8SEQ0_9CNID</name>
<sequence length="776" mass="84741">MNTNFFVLAILLALISSYLNNVSGQRQRCLGNYCSGSYRTGAVCKGGYCVCNSQDYDHNTCLPDAYGCKIEVNSATALAKPNNQQQLGYSTYSCTPSSSSTQYEVHVLSVYEVINRRPPTAGNANVNIVSRGKSNRPIVLVLASYEPANWILHLPAGISISKAILVAYYVNKSSVSGDVNQVEAIERKSTLYSDWDSGYGSDSGGGNTVGLLKKVYNRFGVVTSFTGTYIADQWSLVIRSSSGTSAATITPTPTASGTPASTPVPTYSTSPSPTPNPHRRKCRKWQNSYYCPGSYKMKAVCKDGYCVCTGQGYNYDTCLPDAYGCKIEVNSATALAKPRDNNQRRLTTYSCTPGSSSTQYEVHILTVYEAEALHRRPPVGENANVNIVSRGKPNTPIVLVLGSYEPVNWILKLPAGISISKVILVAYYVDESSVTGDINQVKAIERKGWRNSEWRVGLGSDSGGGDTVALLKQVHKRYGVVTSFTSTYRADEWSLKFSSVAAITPTPTAAGTPASTPVPTYSTSPSPTPNPHRQKCLKIRQNSYYCTGQYTRMKAVCKDGYCVCTGQGYNYDTCLPDAYGCKIEVNSATALAKPNNQQQLGYSTYSCTPSSSSTQYEVHVLSVYEVINRRPPTAGNANVNIVSRGKSNRPIVLVLASYEPVNWILHLPTGISISKIVLVRTFAHHELKRKKVILPRDLRGAEGVMTVFMGGRHSGAFIKSVQQIWCGDVIYRYLQSESMVTGGTLLKRCQDTSFYTCTYIQHLTITYTQSTRAKVS</sequence>
<comment type="caution">
    <text evidence="3">The sequence shown here is derived from an EMBL/GenBank/DDBJ whole genome shotgun (WGS) entry which is preliminary data.</text>
</comment>
<feature type="chain" id="PRO_5047003221" evidence="2">
    <location>
        <begin position="25"/>
        <end position="776"/>
    </location>
</feature>